<keyword evidence="3" id="KW-1185">Reference proteome</keyword>
<evidence type="ECO:0000313" key="3">
    <source>
        <dbReference type="Proteomes" id="UP001242811"/>
    </source>
</evidence>
<comment type="caution">
    <text evidence="2">The sequence shown here is derived from an EMBL/GenBank/DDBJ whole genome shotgun (WGS) entry which is preliminary data.</text>
</comment>
<accession>A0ABU0KWM5</accession>
<reference evidence="2 3" key="1">
    <citation type="submission" date="2023-07" db="EMBL/GenBank/DDBJ databases">
        <title>Genomic Encyclopedia of Type Strains, Phase IV (KMG-IV): sequencing the most valuable type-strain genomes for metagenomic binning, comparative biology and taxonomic classification.</title>
        <authorList>
            <person name="Goeker M."/>
        </authorList>
    </citation>
    <scope>NUCLEOTIDE SEQUENCE [LARGE SCALE GENOMIC DNA]</scope>
    <source>
        <strain evidence="2 3">DSM 14914</strain>
    </source>
</reference>
<sequence length="170" mass="20167">MAKIIYLEQVKTMSTTSTTFTETTVFDVAKAFLNLEPMTPKKLQKLCFYAYSWYMVFYEGDKLFDGEFEAWIHGPVNPELYREYRKYGFNEIPQEDVLPDEISNNPRLVEFLEHIHQTYGHLDGDQLEYLTHQEDPWLNARKNLKPYEPSNNVLDDDDIIEYYRGELENG</sequence>
<dbReference type="Proteomes" id="UP001242811">
    <property type="component" value="Unassembled WGS sequence"/>
</dbReference>
<gene>
    <name evidence="2" type="ORF">QOZ95_000941</name>
</gene>
<feature type="domain" description="Antitoxin SocA-like Panacea" evidence="1">
    <location>
        <begin position="43"/>
        <end position="137"/>
    </location>
</feature>
<dbReference type="RefSeq" id="WP_307498993.1">
    <property type="nucleotide sequence ID" value="NZ_JAUSWA010000004.1"/>
</dbReference>
<evidence type="ECO:0000259" key="1">
    <source>
        <dbReference type="Pfam" id="PF13274"/>
    </source>
</evidence>
<proteinExistence type="predicted"/>
<dbReference type="InterPro" id="IPR025272">
    <property type="entry name" value="SocA_Panacea"/>
</dbReference>
<dbReference type="EMBL" id="JAUSWA010000004">
    <property type="protein sequence ID" value="MDQ0492791.1"/>
    <property type="molecule type" value="Genomic_DNA"/>
</dbReference>
<dbReference type="Pfam" id="PF13274">
    <property type="entry name" value="SocA_Panacea"/>
    <property type="match status" value="1"/>
</dbReference>
<organism evidence="2 3">
    <name type="scientific">Paenibacillus brasilensis</name>
    <dbReference type="NCBI Taxonomy" id="128574"/>
    <lineage>
        <taxon>Bacteria</taxon>
        <taxon>Bacillati</taxon>
        <taxon>Bacillota</taxon>
        <taxon>Bacilli</taxon>
        <taxon>Bacillales</taxon>
        <taxon>Paenibacillaceae</taxon>
        <taxon>Paenibacillus</taxon>
    </lineage>
</organism>
<name>A0ABU0KWM5_9BACL</name>
<evidence type="ECO:0000313" key="2">
    <source>
        <dbReference type="EMBL" id="MDQ0492791.1"/>
    </source>
</evidence>
<protein>
    <submittedName>
        <fullName evidence="2">Phage-associated protein</fullName>
    </submittedName>
</protein>